<dbReference type="RefSeq" id="WP_098459527.1">
    <property type="nucleotide sequence ID" value="NZ_PDJC01000001.1"/>
</dbReference>
<dbReference type="Pfam" id="PF07081">
    <property type="entry name" value="DUF1349"/>
    <property type="match status" value="1"/>
</dbReference>
<sequence length="187" mass="19820">MSWPGRWLNPPAEAVEDGDELLVTALAGSDSWRHTSYGFVHDSAHALLSPLAVGQALEVDFRADFTGQFDQAGLMIRADAEHWVKAGCEFADGVLNLGAVVTLGKSDWSTGAVDDWNGRRITVRASRAADSITVRAAVDGGPFRLVRVAPFVAGAAEAGPYLCAPTRSGFQARFLACRIGPADAALH</sequence>
<accession>A0A2A9CQK7</accession>
<organism evidence="1 2">
    <name type="scientific">Propionicimonas paludicola</name>
    <dbReference type="NCBI Taxonomy" id="185243"/>
    <lineage>
        <taxon>Bacteria</taxon>
        <taxon>Bacillati</taxon>
        <taxon>Actinomycetota</taxon>
        <taxon>Actinomycetes</taxon>
        <taxon>Propionibacteriales</taxon>
        <taxon>Nocardioidaceae</taxon>
        <taxon>Propionicimonas</taxon>
    </lineage>
</organism>
<dbReference type="InterPro" id="IPR009784">
    <property type="entry name" value="DUF1349"/>
</dbReference>
<protein>
    <recommendedName>
        <fullName evidence="3">DUF1349 domain-containing protein</fullName>
    </recommendedName>
</protein>
<keyword evidence="2" id="KW-1185">Reference proteome</keyword>
<evidence type="ECO:0000313" key="2">
    <source>
        <dbReference type="Proteomes" id="UP000226079"/>
    </source>
</evidence>
<dbReference type="Proteomes" id="UP000226079">
    <property type="component" value="Unassembled WGS sequence"/>
</dbReference>
<dbReference type="AlphaFoldDB" id="A0A2A9CQK7"/>
<evidence type="ECO:0008006" key="3">
    <source>
        <dbReference type="Google" id="ProtNLM"/>
    </source>
</evidence>
<proteinExistence type="predicted"/>
<reference evidence="1 2" key="1">
    <citation type="submission" date="2017-10" db="EMBL/GenBank/DDBJ databases">
        <title>Sequencing the genomes of 1000 actinobacteria strains.</title>
        <authorList>
            <person name="Klenk H.-P."/>
        </authorList>
    </citation>
    <scope>NUCLEOTIDE SEQUENCE [LARGE SCALE GENOMIC DNA]</scope>
    <source>
        <strain evidence="1 2">DSM 15597</strain>
    </source>
</reference>
<dbReference type="SUPFAM" id="SSF49899">
    <property type="entry name" value="Concanavalin A-like lectins/glucanases"/>
    <property type="match status" value="1"/>
</dbReference>
<gene>
    <name evidence="1" type="ORF">ATK74_0461</name>
</gene>
<dbReference type="PANTHER" id="PTHR35332">
    <property type="entry name" value="REGULATION OF ENOLASE PROTEIN 1"/>
    <property type="match status" value="1"/>
</dbReference>
<comment type="caution">
    <text evidence="1">The sequence shown here is derived from an EMBL/GenBank/DDBJ whole genome shotgun (WGS) entry which is preliminary data.</text>
</comment>
<dbReference type="OrthoDB" id="9814707at2"/>
<dbReference type="Gene3D" id="2.60.120.200">
    <property type="match status" value="1"/>
</dbReference>
<dbReference type="PANTHER" id="PTHR35332:SF2">
    <property type="entry name" value="REGULATION OF ENOLASE PROTEIN 1"/>
    <property type="match status" value="1"/>
</dbReference>
<evidence type="ECO:0000313" key="1">
    <source>
        <dbReference type="EMBL" id="PFG15940.1"/>
    </source>
</evidence>
<dbReference type="EMBL" id="PDJC01000001">
    <property type="protein sequence ID" value="PFG15940.1"/>
    <property type="molecule type" value="Genomic_DNA"/>
</dbReference>
<dbReference type="InterPro" id="IPR013320">
    <property type="entry name" value="ConA-like_dom_sf"/>
</dbReference>
<name>A0A2A9CQK7_9ACTN</name>